<evidence type="ECO:0000259" key="12">
    <source>
        <dbReference type="Pfam" id="PF21447"/>
    </source>
</evidence>
<dbReference type="SUPFAM" id="SSF109604">
    <property type="entry name" value="HD-domain/PDEase-like"/>
    <property type="match status" value="1"/>
</dbReference>
<comment type="cofactor">
    <cofactor evidence="1">
        <name>Mg(2+)</name>
        <dbReference type="ChEBI" id="CHEBI:18420"/>
    </cofactor>
</comment>
<dbReference type="PIRSF" id="PIRSF001267">
    <property type="entry name" value="Pyrophosphatase_GppA_Ppx"/>
    <property type="match status" value="1"/>
</dbReference>
<evidence type="ECO:0000313" key="13">
    <source>
        <dbReference type="EMBL" id="TCS69238.1"/>
    </source>
</evidence>
<dbReference type="Gene3D" id="3.30.420.150">
    <property type="entry name" value="Exopolyphosphatase. Domain 2"/>
    <property type="match status" value="1"/>
</dbReference>
<proteinExistence type="inferred from homology"/>
<accession>A0A4R3JQY0</accession>
<keyword evidence="7" id="KW-1003">Cell membrane</keyword>
<dbReference type="Proteomes" id="UP000295135">
    <property type="component" value="Unassembled WGS sequence"/>
</dbReference>
<sequence length="493" mass="53930">MPEYPTLAAVDLGSNSFHLQVGRVEGEQLFYLDAHKEAVRLAAGLGEDKRLDAASQKRALDCLARFGERLQGMPAGAVRAVGTSALRVAKNSNEFLKQAKAALGFDIEIVAGREEARLIYLGVAHSLPLSSEPRLVVDIGGGSTECIIGVGYEPQERESLRMGCVVFSKRYFPDGRIDKAALKAAVTAARVEAQSVAKQFKRGHWAEAVGSSGTARALAELCQQAGLSDGAITADGLKWLREQAVKAGSSDRLDLPGLKPERKPVIVGGLAIMSALFEELKIESMQAAQGAMREGILWDLLGRVHDHDMRDVTVEQFMRRYHVDRRQAERVERFALHLFRAFQDSCPVAATQCLGWSAKLHEIGISIAHSGFHKHSAYILENADMPGFSRQDQMRLASLVRASRGSLAKLPVQPDEGLWPLILCLRLAVRLHQNRTEVGLPEWRLVCKGGDCQFQLPAGWLAANPLTQAALESEIKDWRGLAAPVRLAGLREL</sequence>
<evidence type="ECO:0000256" key="8">
    <source>
        <dbReference type="ARBA" id="ARBA00022801"/>
    </source>
</evidence>
<evidence type="ECO:0000256" key="3">
    <source>
        <dbReference type="ARBA" id="ARBA00007125"/>
    </source>
</evidence>
<dbReference type="Pfam" id="PF02541">
    <property type="entry name" value="Ppx-GppA"/>
    <property type="match status" value="1"/>
</dbReference>
<keyword evidence="9" id="KW-0472">Membrane</keyword>
<comment type="catalytic activity">
    <reaction evidence="10">
        <text>[phosphate](n) + H2O = [phosphate](n-1) + phosphate + H(+)</text>
        <dbReference type="Rhea" id="RHEA:21528"/>
        <dbReference type="Rhea" id="RHEA-COMP:9859"/>
        <dbReference type="Rhea" id="RHEA-COMP:14279"/>
        <dbReference type="ChEBI" id="CHEBI:15377"/>
        <dbReference type="ChEBI" id="CHEBI:15378"/>
        <dbReference type="ChEBI" id="CHEBI:16838"/>
        <dbReference type="ChEBI" id="CHEBI:43474"/>
        <dbReference type="EC" id="3.6.1.11"/>
    </reaction>
</comment>
<evidence type="ECO:0000259" key="11">
    <source>
        <dbReference type="Pfam" id="PF02541"/>
    </source>
</evidence>
<dbReference type="EC" id="3.6.1.11" evidence="5"/>
<keyword evidence="14" id="KW-1185">Reference proteome</keyword>
<evidence type="ECO:0000256" key="6">
    <source>
        <dbReference type="ARBA" id="ARBA00020416"/>
    </source>
</evidence>
<dbReference type="InterPro" id="IPR050273">
    <property type="entry name" value="GppA/Ppx_hydrolase"/>
</dbReference>
<dbReference type="AlphaFoldDB" id="A0A4R3JQY0"/>
<evidence type="ECO:0000313" key="14">
    <source>
        <dbReference type="Proteomes" id="UP000295135"/>
    </source>
</evidence>
<comment type="caution">
    <text evidence="13">The sequence shown here is derived from an EMBL/GenBank/DDBJ whole genome shotgun (WGS) entry which is preliminary data.</text>
</comment>
<evidence type="ECO:0000256" key="2">
    <source>
        <dbReference type="ARBA" id="ARBA00004202"/>
    </source>
</evidence>
<dbReference type="InterPro" id="IPR048950">
    <property type="entry name" value="Ppx_GppA_C"/>
</dbReference>
<dbReference type="InterPro" id="IPR030673">
    <property type="entry name" value="PyroPPase_GppA_Ppx"/>
</dbReference>
<dbReference type="FunFam" id="3.30.420.40:FF:000023">
    <property type="entry name" value="Guanosine-5'-triphosphate,3'-diphosphate pyrophosphatase"/>
    <property type="match status" value="1"/>
</dbReference>
<dbReference type="PANTHER" id="PTHR30005">
    <property type="entry name" value="EXOPOLYPHOSPHATASE"/>
    <property type="match status" value="1"/>
</dbReference>
<evidence type="ECO:0000256" key="10">
    <source>
        <dbReference type="ARBA" id="ARBA00047607"/>
    </source>
</evidence>
<dbReference type="CDD" id="cd24053">
    <property type="entry name" value="ASKHA_NBD_EcPPX-GppA-like"/>
    <property type="match status" value="1"/>
</dbReference>
<dbReference type="Gene3D" id="3.30.420.40">
    <property type="match status" value="1"/>
</dbReference>
<evidence type="ECO:0000256" key="5">
    <source>
        <dbReference type="ARBA" id="ARBA00012451"/>
    </source>
</evidence>
<dbReference type="GO" id="GO:0004309">
    <property type="term" value="F:exopolyphosphatase activity"/>
    <property type="evidence" value="ECO:0007669"/>
    <property type="project" value="UniProtKB-EC"/>
</dbReference>
<organism evidence="13 14">
    <name type="scientific">Sulfuritortus calidifontis</name>
    <dbReference type="NCBI Taxonomy" id="1914471"/>
    <lineage>
        <taxon>Bacteria</taxon>
        <taxon>Pseudomonadati</taxon>
        <taxon>Pseudomonadota</taxon>
        <taxon>Betaproteobacteria</taxon>
        <taxon>Nitrosomonadales</taxon>
        <taxon>Thiobacillaceae</taxon>
        <taxon>Sulfuritortus</taxon>
    </lineage>
</organism>
<evidence type="ECO:0000256" key="7">
    <source>
        <dbReference type="ARBA" id="ARBA00022475"/>
    </source>
</evidence>
<dbReference type="PANTHER" id="PTHR30005:SF14">
    <property type="entry name" value="EXOPOLYPHOSPHATASE"/>
    <property type="match status" value="1"/>
</dbReference>
<feature type="domain" description="Ppx/GppA phosphatase C-terminal" evidence="12">
    <location>
        <begin position="310"/>
        <end position="474"/>
    </location>
</feature>
<dbReference type="InterPro" id="IPR003695">
    <property type="entry name" value="Ppx_GppA_N"/>
</dbReference>
<comment type="similarity">
    <text evidence="3">Belongs to the GppA/Ppx family.</text>
</comment>
<dbReference type="OrthoDB" id="9793035at2"/>
<protein>
    <recommendedName>
        <fullName evidence="6">Exopolyphosphatase</fullName>
        <ecNumber evidence="5">3.6.1.11</ecNumber>
    </recommendedName>
</protein>
<evidence type="ECO:0000256" key="1">
    <source>
        <dbReference type="ARBA" id="ARBA00001946"/>
    </source>
</evidence>
<dbReference type="InterPro" id="IPR022371">
    <property type="entry name" value="Exopolyphosphatase"/>
</dbReference>
<dbReference type="RefSeq" id="WP_126460501.1">
    <property type="nucleotide sequence ID" value="NZ_AP018721.1"/>
</dbReference>
<dbReference type="NCBIfam" id="TIGR03706">
    <property type="entry name" value="exo_poly_only"/>
    <property type="match status" value="1"/>
</dbReference>
<name>A0A4R3JQY0_9PROT</name>
<comment type="subcellular location">
    <subcellularLocation>
        <location evidence="2">Cell membrane</location>
        <topology evidence="2">Peripheral membrane protein</topology>
    </subcellularLocation>
</comment>
<evidence type="ECO:0000256" key="4">
    <source>
        <dbReference type="ARBA" id="ARBA00011738"/>
    </source>
</evidence>
<dbReference type="FunFam" id="3.30.420.150:FF:000001">
    <property type="entry name" value="Guanosine-5'-triphosphate,3'-diphosphate pyrophosphatase"/>
    <property type="match status" value="1"/>
</dbReference>
<dbReference type="GO" id="GO:0006798">
    <property type="term" value="P:polyphosphate catabolic process"/>
    <property type="evidence" value="ECO:0007669"/>
    <property type="project" value="TreeGrafter"/>
</dbReference>
<comment type="subunit">
    <text evidence="4">Homodimer.</text>
</comment>
<keyword evidence="8" id="KW-0378">Hydrolase</keyword>
<dbReference type="InterPro" id="IPR043129">
    <property type="entry name" value="ATPase_NBD"/>
</dbReference>
<feature type="domain" description="Ppx/GppA phosphatase N-terminal" evidence="11">
    <location>
        <begin position="29"/>
        <end position="302"/>
    </location>
</feature>
<dbReference type="Gene3D" id="1.10.3210.10">
    <property type="entry name" value="Hypothetical protein af1432"/>
    <property type="match status" value="1"/>
</dbReference>
<evidence type="ECO:0000256" key="9">
    <source>
        <dbReference type="ARBA" id="ARBA00023136"/>
    </source>
</evidence>
<reference evidence="13 14" key="1">
    <citation type="submission" date="2019-03" db="EMBL/GenBank/DDBJ databases">
        <title>Genomic Encyclopedia of Type Strains, Phase IV (KMG-IV): sequencing the most valuable type-strain genomes for metagenomic binning, comparative biology and taxonomic classification.</title>
        <authorList>
            <person name="Goeker M."/>
        </authorList>
    </citation>
    <scope>NUCLEOTIDE SEQUENCE [LARGE SCALE GENOMIC DNA]</scope>
    <source>
        <strain evidence="13 14">DSM 103923</strain>
    </source>
</reference>
<gene>
    <name evidence="13" type="ORF">EDC61_12130</name>
</gene>
<dbReference type="GO" id="GO:0005886">
    <property type="term" value="C:plasma membrane"/>
    <property type="evidence" value="ECO:0007669"/>
    <property type="project" value="UniProtKB-SubCell"/>
</dbReference>
<dbReference type="SUPFAM" id="SSF53067">
    <property type="entry name" value="Actin-like ATPase domain"/>
    <property type="match status" value="2"/>
</dbReference>
<dbReference type="EMBL" id="SLZY01000021">
    <property type="protein sequence ID" value="TCS69238.1"/>
    <property type="molecule type" value="Genomic_DNA"/>
</dbReference>
<dbReference type="Pfam" id="PF21447">
    <property type="entry name" value="Ppx-GppA_III"/>
    <property type="match status" value="1"/>
</dbReference>